<protein>
    <submittedName>
        <fullName evidence="1">Uncharacterized protein</fullName>
    </submittedName>
</protein>
<comment type="caution">
    <text evidence="1">The sequence shown here is derived from an EMBL/GenBank/DDBJ whole genome shotgun (WGS) entry which is preliminary data.</text>
</comment>
<organism evidence="1">
    <name type="scientific">marine sediment metagenome</name>
    <dbReference type="NCBI Taxonomy" id="412755"/>
    <lineage>
        <taxon>unclassified sequences</taxon>
        <taxon>metagenomes</taxon>
        <taxon>ecological metagenomes</taxon>
    </lineage>
</organism>
<dbReference type="AlphaFoldDB" id="X1TKW3"/>
<proteinExistence type="predicted"/>
<dbReference type="EMBL" id="BARW01012129">
    <property type="protein sequence ID" value="GAI80689.1"/>
    <property type="molecule type" value="Genomic_DNA"/>
</dbReference>
<reference evidence="1" key="1">
    <citation type="journal article" date="2014" name="Front. Microbiol.">
        <title>High frequency of phylogenetically diverse reductive dehalogenase-homologous genes in deep subseafloor sedimentary metagenomes.</title>
        <authorList>
            <person name="Kawai M."/>
            <person name="Futagami T."/>
            <person name="Toyoda A."/>
            <person name="Takaki Y."/>
            <person name="Nishi S."/>
            <person name="Hori S."/>
            <person name="Arai W."/>
            <person name="Tsubouchi T."/>
            <person name="Morono Y."/>
            <person name="Uchiyama I."/>
            <person name="Ito T."/>
            <person name="Fujiyama A."/>
            <person name="Inagaki F."/>
            <person name="Takami H."/>
        </authorList>
    </citation>
    <scope>NUCLEOTIDE SEQUENCE</scope>
    <source>
        <strain evidence="1">Expedition CK06-06</strain>
    </source>
</reference>
<evidence type="ECO:0000313" key="1">
    <source>
        <dbReference type="EMBL" id="GAI80689.1"/>
    </source>
</evidence>
<accession>X1TKW3</accession>
<sequence length="80" mass="9255">MPTPKLKLAFKYLTAPRARKRLGLSRFQFDHRIEVGIFPRPTYIDETGIQCVRYFDENWVRIAQTILENAVNEQAADSAA</sequence>
<gene>
    <name evidence="1" type="ORF">S12H4_23011</name>
</gene>
<name>X1TKW3_9ZZZZ</name>